<dbReference type="EMBL" id="DXDU01000056">
    <property type="protein sequence ID" value="HIY26213.1"/>
    <property type="molecule type" value="Genomic_DNA"/>
</dbReference>
<keyword evidence="6 8" id="KW-0269">Exonuclease</keyword>
<dbReference type="SMART" id="SM00316">
    <property type="entry name" value="S1"/>
    <property type="match status" value="1"/>
</dbReference>
<feature type="region of interest" description="Disordered" evidence="9">
    <location>
        <begin position="1"/>
        <end position="21"/>
    </location>
</feature>
<dbReference type="NCBIfam" id="TIGR02063">
    <property type="entry name" value="RNase_R"/>
    <property type="match status" value="1"/>
</dbReference>
<evidence type="ECO:0000256" key="1">
    <source>
        <dbReference type="ARBA" id="ARBA00001849"/>
    </source>
</evidence>
<proteinExistence type="inferred from homology"/>
<dbReference type="Pfam" id="PF00575">
    <property type="entry name" value="S1"/>
    <property type="match status" value="1"/>
</dbReference>
<evidence type="ECO:0000256" key="2">
    <source>
        <dbReference type="ARBA" id="ARBA00004496"/>
    </source>
</evidence>
<dbReference type="PROSITE" id="PS50126">
    <property type="entry name" value="S1"/>
    <property type="match status" value="1"/>
</dbReference>
<dbReference type="InterPro" id="IPR001900">
    <property type="entry name" value="RNase_II/R"/>
</dbReference>
<dbReference type="GO" id="GO:0003723">
    <property type="term" value="F:RNA binding"/>
    <property type="evidence" value="ECO:0007669"/>
    <property type="project" value="UniProtKB-UniRule"/>
</dbReference>
<dbReference type="Pfam" id="PF00773">
    <property type="entry name" value="RNB"/>
    <property type="match status" value="1"/>
</dbReference>
<dbReference type="GO" id="GO:0008859">
    <property type="term" value="F:exoribonuclease II activity"/>
    <property type="evidence" value="ECO:0007669"/>
    <property type="project" value="UniProtKB-UniRule"/>
</dbReference>
<evidence type="ECO:0000256" key="9">
    <source>
        <dbReference type="SAM" id="MobiDB-lite"/>
    </source>
</evidence>
<evidence type="ECO:0000256" key="8">
    <source>
        <dbReference type="HAMAP-Rule" id="MF_01895"/>
    </source>
</evidence>
<reference evidence="11" key="1">
    <citation type="journal article" date="2021" name="PeerJ">
        <title>Extensive microbial diversity within the chicken gut microbiome revealed by metagenomics and culture.</title>
        <authorList>
            <person name="Gilroy R."/>
            <person name="Ravi A."/>
            <person name="Getino M."/>
            <person name="Pursley I."/>
            <person name="Horton D.L."/>
            <person name="Alikhan N.F."/>
            <person name="Baker D."/>
            <person name="Gharbi K."/>
            <person name="Hall N."/>
            <person name="Watson M."/>
            <person name="Adriaenssens E.M."/>
            <person name="Foster-Nyarko E."/>
            <person name="Jarju S."/>
            <person name="Secka A."/>
            <person name="Antonio M."/>
            <person name="Oren A."/>
            <person name="Chaudhuri R.R."/>
            <person name="La Ragione R."/>
            <person name="Hildebrand F."/>
            <person name="Pallen M.J."/>
        </authorList>
    </citation>
    <scope>NUCLEOTIDE SEQUENCE</scope>
    <source>
        <strain evidence="11">1282</strain>
    </source>
</reference>
<dbReference type="InterPro" id="IPR050180">
    <property type="entry name" value="RNR_Ribonuclease"/>
</dbReference>
<comment type="catalytic activity">
    <reaction evidence="1 8">
        <text>Exonucleolytic cleavage in the 3'- to 5'-direction to yield nucleoside 5'-phosphates.</text>
        <dbReference type="EC" id="3.1.13.1"/>
    </reaction>
</comment>
<evidence type="ECO:0000313" key="11">
    <source>
        <dbReference type="EMBL" id="HIY26213.1"/>
    </source>
</evidence>
<comment type="subcellular location">
    <subcellularLocation>
        <location evidence="2 8">Cytoplasm</location>
    </subcellularLocation>
</comment>
<name>A0A9D2BZJ9_9FIRM</name>
<comment type="similarity">
    <text evidence="8">Belongs to the RNR ribonuclease family. RNase R subfamily.</text>
</comment>
<gene>
    <name evidence="8 11" type="primary">rnr</name>
    <name evidence="11" type="ORF">H9838_03460</name>
</gene>
<dbReference type="Proteomes" id="UP000823915">
    <property type="component" value="Unassembled WGS sequence"/>
</dbReference>
<evidence type="ECO:0000256" key="7">
    <source>
        <dbReference type="ARBA" id="ARBA00022884"/>
    </source>
</evidence>
<dbReference type="HAMAP" id="MF_01895">
    <property type="entry name" value="RNase_R"/>
    <property type="match status" value="1"/>
</dbReference>
<dbReference type="SMART" id="SM00955">
    <property type="entry name" value="RNB"/>
    <property type="match status" value="1"/>
</dbReference>
<protein>
    <recommendedName>
        <fullName evidence="8">Ribonuclease R</fullName>
        <shortName evidence="8">RNase R</shortName>
        <ecNumber evidence="8">3.1.13.1</ecNumber>
    </recommendedName>
</protein>
<organism evidence="11 12">
    <name type="scientific">Candidatus Acutalibacter pullistercoris</name>
    <dbReference type="NCBI Taxonomy" id="2838418"/>
    <lineage>
        <taxon>Bacteria</taxon>
        <taxon>Bacillati</taxon>
        <taxon>Bacillota</taxon>
        <taxon>Clostridia</taxon>
        <taxon>Eubacteriales</taxon>
        <taxon>Acutalibacteraceae</taxon>
        <taxon>Acutalibacter</taxon>
    </lineage>
</organism>
<accession>A0A9D2BZJ9</accession>
<dbReference type="GO" id="GO:0006402">
    <property type="term" value="P:mRNA catabolic process"/>
    <property type="evidence" value="ECO:0007669"/>
    <property type="project" value="TreeGrafter"/>
</dbReference>
<keyword evidence="7 8" id="KW-0694">RNA-binding</keyword>
<dbReference type="InterPro" id="IPR013223">
    <property type="entry name" value="RNase_B_OB_dom"/>
</dbReference>
<dbReference type="PROSITE" id="PS01175">
    <property type="entry name" value="RIBONUCLEASE_II"/>
    <property type="match status" value="1"/>
</dbReference>
<comment type="caution">
    <text evidence="11">The sequence shown here is derived from an EMBL/GenBank/DDBJ whole genome shotgun (WGS) entry which is preliminary data.</text>
</comment>
<dbReference type="Pfam" id="PF17876">
    <property type="entry name" value="CSD2"/>
    <property type="match status" value="1"/>
</dbReference>
<dbReference type="EC" id="3.1.13.1" evidence="8"/>
<sequence length="742" mass="81684">MERRRNGQYHNHGRNQGNRGERFRLAPGAKAYTLPSAAKTPEEKAIVAALERCSGEDGVPSKSLFKETGLTDKMAFYDALHRLEEAGELKVDNQHWVKLLSRDGDVEATLVSLSEKFGFARPKNGTEDIFVPGSALNGAFLGDQVILTGLQIRDKGPSGRVKRVVARAQNTMTGTVHQRENGFFLTPDGALRFDLEVQKSDLHGAKDGDKVLFEARQNGRGDWGRAVVKSVFGSGDVARVCADAIIERCGIPTQFPPEVLVEAEQAANVPVTQADIDARLDLREEPIFTIDSADAKDLDDAISVHKTIDGYTLGVHIADVSHYVKAGSALDKEAYRRGTSVYFADRVIPMLPEALSNGSCSLNAGTEKLTFSALMDFDREGHMTDYRFAKSVIVSKVRGVYKEVNTIFDGTAAPEILEKYSPVAESLQGAKELADLLKANGRARGQMDLTSDETKFILDEEGRCIDVVPRTTGEAEEMIEQLMIAANCAAAKTALKAEIPSLYRVHEKPQPDRVIELYELLDRLGIACGELKKGNPSTKDFAAVLDRVKDGPRGPLVNQRILRTMEKARYYHRELGHFGLALGEYSHFTSPIRRYPDTSIHRILTDLLAGVDRHEMNKRYKTFAQESAAESSKNEVRAVTGERAAEDCYMAEYMCNHLGESHIGIISGVTPKGIFVKLENNAEGFVALSDFPNCDFQFDGEIAHKDLRSGRVLMMGEEIGIVVAAADVATGRIDFVPQEDWA</sequence>
<evidence type="ECO:0000313" key="12">
    <source>
        <dbReference type="Proteomes" id="UP000823915"/>
    </source>
</evidence>
<dbReference type="NCBIfam" id="TIGR00358">
    <property type="entry name" value="3_prime_RNase"/>
    <property type="match status" value="1"/>
</dbReference>
<dbReference type="InterPro" id="IPR003029">
    <property type="entry name" value="S1_domain"/>
</dbReference>
<keyword evidence="5 8" id="KW-0378">Hydrolase</keyword>
<dbReference type="InterPro" id="IPR040476">
    <property type="entry name" value="CSD2"/>
</dbReference>
<dbReference type="GO" id="GO:0005829">
    <property type="term" value="C:cytosol"/>
    <property type="evidence" value="ECO:0007669"/>
    <property type="project" value="TreeGrafter"/>
</dbReference>
<dbReference type="SMART" id="SM00357">
    <property type="entry name" value="CSP"/>
    <property type="match status" value="2"/>
</dbReference>
<dbReference type="InterPro" id="IPR011805">
    <property type="entry name" value="RNase_R"/>
</dbReference>
<dbReference type="PANTHER" id="PTHR23355">
    <property type="entry name" value="RIBONUCLEASE"/>
    <property type="match status" value="1"/>
</dbReference>
<dbReference type="AlphaFoldDB" id="A0A9D2BZJ9"/>
<dbReference type="Gene3D" id="2.40.50.140">
    <property type="entry name" value="Nucleic acid-binding proteins"/>
    <property type="match status" value="2"/>
</dbReference>
<dbReference type="Pfam" id="PF08206">
    <property type="entry name" value="OB_RNB"/>
    <property type="match status" value="1"/>
</dbReference>
<dbReference type="InterPro" id="IPR011129">
    <property type="entry name" value="CSD"/>
</dbReference>
<keyword evidence="4 8" id="KW-0540">Nuclease</keyword>
<evidence type="ECO:0000259" key="10">
    <source>
        <dbReference type="PROSITE" id="PS50126"/>
    </source>
</evidence>
<keyword evidence="3 8" id="KW-0963">Cytoplasm</keyword>
<evidence type="ECO:0000256" key="6">
    <source>
        <dbReference type="ARBA" id="ARBA00022839"/>
    </source>
</evidence>
<dbReference type="InterPro" id="IPR012340">
    <property type="entry name" value="NA-bd_OB-fold"/>
</dbReference>
<feature type="domain" description="S1 motif" evidence="10">
    <location>
        <begin position="659"/>
        <end position="738"/>
    </location>
</feature>
<reference evidence="11" key="2">
    <citation type="submission" date="2021-04" db="EMBL/GenBank/DDBJ databases">
        <authorList>
            <person name="Gilroy R."/>
        </authorList>
    </citation>
    <scope>NUCLEOTIDE SEQUENCE</scope>
    <source>
        <strain evidence="11">1282</strain>
    </source>
</reference>
<comment type="function">
    <text evidence="8">3'-5' exoribonuclease that releases 5'-nucleoside monophosphates and is involved in maturation of structured RNAs.</text>
</comment>
<dbReference type="SUPFAM" id="SSF50249">
    <property type="entry name" value="Nucleic acid-binding proteins"/>
    <property type="match status" value="4"/>
</dbReference>
<evidence type="ECO:0000256" key="4">
    <source>
        <dbReference type="ARBA" id="ARBA00022722"/>
    </source>
</evidence>
<evidence type="ECO:0000256" key="3">
    <source>
        <dbReference type="ARBA" id="ARBA00022490"/>
    </source>
</evidence>
<evidence type="ECO:0000256" key="5">
    <source>
        <dbReference type="ARBA" id="ARBA00022801"/>
    </source>
</evidence>
<dbReference type="InterPro" id="IPR022966">
    <property type="entry name" value="RNase_II/R_CS"/>
</dbReference>
<dbReference type="PANTHER" id="PTHR23355:SF9">
    <property type="entry name" value="DIS3-LIKE EXONUCLEASE 2"/>
    <property type="match status" value="1"/>
</dbReference>
<dbReference type="InterPro" id="IPR004476">
    <property type="entry name" value="RNase_II/RNase_R"/>
</dbReference>